<keyword evidence="7 8" id="KW-0924">Ammonia transport</keyword>
<dbReference type="Proteomes" id="UP000194699">
    <property type="component" value="Unassembled WGS sequence"/>
</dbReference>
<feature type="transmembrane region" description="Helical" evidence="8">
    <location>
        <begin position="130"/>
        <end position="152"/>
    </location>
</feature>
<evidence type="ECO:0000313" key="9">
    <source>
        <dbReference type="EMBL" id="OTM79479.1"/>
    </source>
</evidence>
<evidence type="ECO:0000256" key="3">
    <source>
        <dbReference type="ARBA" id="ARBA00022448"/>
    </source>
</evidence>
<comment type="subcellular location">
    <subcellularLocation>
        <location evidence="8">Cell membrane</location>
        <topology evidence="8">Multi-pass membrane protein</topology>
    </subcellularLocation>
    <subcellularLocation>
        <location evidence="1">Membrane</location>
        <topology evidence="1">Multi-pass membrane protein</topology>
    </subcellularLocation>
</comment>
<dbReference type="InterPro" id="IPR024041">
    <property type="entry name" value="NH4_transpt_AmtB-like_dom"/>
</dbReference>
<dbReference type="InterPro" id="IPR029020">
    <property type="entry name" value="Ammonium/urea_transptr"/>
</dbReference>
<feature type="transmembrane region" description="Helical" evidence="8">
    <location>
        <begin position="261"/>
        <end position="282"/>
    </location>
</feature>
<feature type="transmembrane region" description="Helical" evidence="8">
    <location>
        <begin position="229"/>
        <end position="249"/>
    </location>
</feature>
<comment type="similarity">
    <text evidence="2 8">Belongs to the ammonia transporter channel (TC 1.A.11.2) family.</text>
</comment>
<dbReference type="Gene3D" id="1.10.3430.10">
    <property type="entry name" value="Ammonium transporter AmtB like domains"/>
    <property type="match status" value="1"/>
</dbReference>
<feature type="transmembrane region" description="Helical" evidence="8">
    <location>
        <begin position="316"/>
        <end position="336"/>
    </location>
</feature>
<feature type="transmembrane region" description="Helical" evidence="8">
    <location>
        <begin position="384"/>
        <end position="406"/>
    </location>
</feature>
<dbReference type="EMBL" id="NGEL01000186">
    <property type="protein sequence ID" value="OTM79479.1"/>
    <property type="molecule type" value="Genomic_DNA"/>
</dbReference>
<name>A0A241Z9R6_ACIBA</name>
<feature type="transmembrane region" description="Helical" evidence="8">
    <location>
        <begin position="200"/>
        <end position="217"/>
    </location>
</feature>
<dbReference type="NCBIfam" id="TIGR00836">
    <property type="entry name" value="amt"/>
    <property type="match status" value="1"/>
</dbReference>
<dbReference type="PANTHER" id="PTHR43029:SF10">
    <property type="entry name" value="AMMONIUM TRANSPORTER MEP2"/>
    <property type="match status" value="1"/>
</dbReference>
<feature type="transmembrane region" description="Helical" evidence="8">
    <location>
        <begin position="348"/>
        <end position="372"/>
    </location>
</feature>
<feature type="transmembrane region" description="Helical" evidence="8">
    <location>
        <begin position="33"/>
        <end position="55"/>
    </location>
</feature>
<evidence type="ECO:0000256" key="2">
    <source>
        <dbReference type="ARBA" id="ARBA00005887"/>
    </source>
</evidence>
<dbReference type="PANTHER" id="PTHR43029">
    <property type="entry name" value="AMMONIUM TRANSPORTER MEP2"/>
    <property type="match status" value="1"/>
</dbReference>
<comment type="caution">
    <text evidence="9">The sequence shown here is derived from an EMBL/GenBank/DDBJ whole genome shotgun (WGS) entry which is preliminary data.</text>
</comment>
<dbReference type="Pfam" id="PF00909">
    <property type="entry name" value="Ammonium_transp"/>
    <property type="match status" value="1"/>
</dbReference>
<keyword evidence="3 8" id="KW-0813">Transport</keyword>
<dbReference type="RefSeq" id="WP_004704289.1">
    <property type="nucleotide sequence ID" value="NZ_CAKNBL010000043.1"/>
</dbReference>
<evidence type="ECO:0000256" key="6">
    <source>
        <dbReference type="ARBA" id="ARBA00023136"/>
    </source>
</evidence>
<dbReference type="InterPro" id="IPR018047">
    <property type="entry name" value="Ammonium_transpt_CS"/>
</dbReference>
<accession>A0A241Z9R6</accession>
<evidence type="ECO:0000256" key="8">
    <source>
        <dbReference type="RuleBase" id="RU362002"/>
    </source>
</evidence>
<evidence type="ECO:0000256" key="7">
    <source>
        <dbReference type="ARBA" id="ARBA00023177"/>
    </source>
</evidence>
<sequence length="437" mass="46107">MIMNNVKKLLMLSVLLSPSAVFAAEGTIDGPATVWLMVSIVIVLLMFIPGLALFYGGMVRAKNILSLFTQFFAIAGIVGILWVAGVYSLATDTTNMQEGVYNLNSIVGGLDKLMLQGITAESLAGGIPEYILIVFLMTFAMITPCIALGGFAERMKFRATVIFSSLWIVLVYGPMAHMVWGGKGALFHNWGVLDFAGGTAVHIAAGVTAFVGAIVVGKRKGWPATPMPPHNVVFVMIGAALLWAGWFGFNVGSALAINSSAALILMTTMLATCGGIVGWMFAEKMYSGHVTAFGLASGAIGGLVGITPAAAYVGPFGAIVIGLLTSMASYYAIMILKKKLGVDDALDVFSLHGIGGMVGFLLTGIFCIPELGGNVEGISLLPQFLAQLASIAMTFAYVGILSWILLKIIDKTVGLRVTAEQEQQGLDVSDHNERAYN</sequence>
<reference evidence="9 10" key="1">
    <citation type="submission" date="2017-05" db="EMBL/GenBank/DDBJ databases">
        <authorList>
            <person name="Song R."/>
            <person name="Chenine A.L."/>
            <person name="Ruprecht R.M."/>
        </authorList>
    </citation>
    <scope>NUCLEOTIDE SEQUENCE [LARGE SCALE GENOMIC DNA]</scope>
    <source>
        <strain evidence="9 10">PR350</strain>
    </source>
</reference>
<feature type="transmembrane region" description="Helical" evidence="8">
    <location>
        <begin position="67"/>
        <end position="90"/>
    </location>
</feature>
<dbReference type="SUPFAM" id="SSF111352">
    <property type="entry name" value="Ammonium transporter"/>
    <property type="match status" value="1"/>
</dbReference>
<dbReference type="AlphaFoldDB" id="A0A241Z9R6"/>
<dbReference type="PROSITE" id="PS01219">
    <property type="entry name" value="AMMONIUM_TRANSP"/>
    <property type="match status" value="1"/>
</dbReference>
<dbReference type="GO" id="GO:0008519">
    <property type="term" value="F:ammonium channel activity"/>
    <property type="evidence" value="ECO:0007669"/>
    <property type="project" value="InterPro"/>
</dbReference>
<keyword evidence="5 8" id="KW-1133">Transmembrane helix</keyword>
<proteinExistence type="inferred from homology"/>
<dbReference type="GO" id="GO:0005886">
    <property type="term" value="C:plasma membrane"/>
    <property type="evidence" value="ECO:0007669"/>
    <property type="project" value="UniProtKB-SubCell"/>
</dbReference>
<evidence type="ECO:0000256" key="4">
    <source>
        <dbReference type="ARBA" id="ARBA00022692"/>
    </source>
</evidence>
<keyword evidence="6 8" id="KW-0472">Membrane</keyword>
<organism evidence="9 10">
    <name type="scientific">Acinetobacter baumannii</name>
    <dbReference type="NCBI Taxonomy" id="470"/>
    <lineage>
        <taxon>Bacteria</taxon>
        <taxon>Pseudomonadati</taxon>
        <taxon>Pseudomonadota</taxon>
        <taxon>Gammaproteobacteria</taxon>
        <taxon>Moraxellales</taxon>
        <taxon>Moraxellaceae</taxon>
        <taxon>Acinetobacter</taxon>
        <taxon>Acinetobacter calcoaceticus/baumannii complex</taxon>
    </lineage>
</organism>
<evidence type="ECO:0000256" key="1">
    <source>
        <dbReference type="ARBA" id="ARBA00004141"/>
    </source>
</evidence>
<gene>
    <name evidence="9" type="ORF">B9X95_18860</name>
</gene>
<keyword evidence="4 8" id="KW-0812">Transmembrane</keyword>
<feature type="transmembrane region" description="Helical" evidence="8">
    <location>
        <begin position="289"/>
        <end position="310"/>
    </location>
</feature>
<feature type="transmembrane region" description="Helical" evidence="8">
    <location>
        <begin position="159"/>
        <end position="180"/>
    </location>
</feature>
<evidence type="ECO:0000313" key="10">
    <source>
        <dbReference type="Proteomes" id="UP000194699"/>
    </source>
</evidence>
<protein>
    <recommendedName>
        <fullName evidence="8">Ammonium transporter</fullName>
    </recommendedName>
</protein>
<evidence type="ECO:0000256" key="5">
    <source>
        <dbReference type="ARBA" id="ARBA00022989"/>
    </source>
</evidence>
<dbReference type="InterPro" id="IPR001905">
    <property type="entry name" value="Ammonium_transpt"/>
</dbReference>